<evidence type="ECO:0000313" key="4">
    <source>
        <dbReference type="EMBL" id="CEM03298.1"/>
    </source>
</evidence>
<dbReference type="SMART" id="SM00198">
    <property type="entry name" value="SCP"/>
    <property type="match status" value="1"/>
</dbReference>
<dbReference type="InterPro" id="IPR001283">
    <property type="entry name" value="CRISP-related"/>
</dbReference>
<dbReference type="InterPro" id="IPR035940">
    <property type="entry name" value="CAP_sf"/>
</dbReference>
<feature type="compositionally biased region" description="Low complexity" evidence="1">
    <location>
        <begin position="159"/>
        <end position="170"/>
    </location>
</feature>
<feature type="signal peptide" evidence="2">
    <location>
        <begin position="1"/>
        <end position="25"/>
    </location>
</feature>
<keyword evidence="2" id="KW-0732">Signal</keyword>
<dbReference type="InParanoid" id="A0A0G4EWZ3"/>
<proteinExistence type="predicted"/>
<keyword evidence="5" id="KW-1185">Reference proteome</keyword>
<dbReference type="EMBL" id="CDMY01000337">
    <property type="protein sequence ID" value="CEM03298.1"/>
    <property type="molecule type" value="Genomic_DNA"/>
</dbReference>
<reference evidence="4 5" key="1">
    <citation type="submission" date="2014-11" db="EMBL/GenBank/DDBJ databases">
        <authorList>
            <person name="Zhu J."/>
            <person name="Qi W."/>
            <person name="Song R."/>
        </authorList>
    </citation>
    <scope>NUCLEOTIDE SEQUENCE [LARGE SCALE GENOMIC DNA]</scope>
</reference>
<evidence type="ECO:0000259" key="3">
    <source>
        <dbReference type="SMART" id="SM00198"/>
    </source>
</evidence>
<evidence type="ECO:0000256" key="2">
    <source>
        <dbReference type="SAM" id="SignalP"/>
    </source>
</evidence>
<dbReference type="InterPro" id="IPR014044">
    <property type="entry name" value="CAP_dom"/>
</dbReference>
<dbReference type="STRING" id="1169540.A0A0G4EWZ3"/>
<feature type="domain" description="SCP" evidence="3">
    <location>
        <begin position="207"/>
        <end position="360"/>
    </location>
</feature>
<feature type="region of interest" description="Disordered" evidence="1">
    <location>
        <begin position="147"/>
        <end position="202"/>
    </location>
</feature>
<dbReference type="Pfam" id="PF00188">
    <property type="entry name" value="CAP"/>
    <property type="match status" value="1"/>
</dbReference>
<protein>
    <recommendedName>
        <fullName evidence="3">SCP domain-containing protein</fullName>
    </recommendedName>
</protein>
<dbReference type="Proteomes" id="UP000041254">
    <property type="component" value="Unassembled WGS sequence"/>
</dbReference>
<dbReference type="VEuPathDB" id="CryptoDB:Vbra_13799"/>
<dbReference type="AlphaFoldDB" id="A0A0G4EWZ3"/>
<sequence length="384" mass="41512">MPSAAMLLAHLSALALFLFVGVTHALRRHVVSHNMLVVGSDAAPSSISIAVADPCSESDNHTLCLPSVAPPPPPPEVGTNDLDDENVDVCASMEGEHNMTVCEAVGTDEDQIDERLFPFNGTKSGLPAAGLRPFSFLQFRYGPPRRPLVRRAGRSGSTAPETESPAPVESEASESRELTGTAPAHGECPTDLPSDAAKGTSNHGDDPFITQLFCEQNEYRRAAGLSVLTWDDALAGFSKTYLFQLDREGCAFHHSSLSQRKQIGAFRHPGENLYRGKGVAPTGGRVAKLWYDEIHCYRHGPVGNGCTKVCDRRCSQGSISCQVGHFTQLMWQSHTHMGCARHQCRGSTYLVSCHYGNIDGMGGNVYGQLPFDDACRARLNIQSC</sequence>
<dbReference type="PANTHER" id="PTHR10334">
    <property type="entry name" value="CYSTEINE-RICH SECRETORY PROTEIN-RELATED"/>
    <property type="match status" value="1"/>
</dbReference>
<evidence type="ECO:0000256" key="1">
    <source>
        <dbReference type="SAM" id="MobiDB-lite"/>
    </source>
</evidence>
<name>A0A0G4EWZ3_VITBC</name>
<evidence type="ECO:0000313" key="5">
    <source>
        <dbReference type="Proteomes" id="UP000041254"/>
    </source>
</evidence>
<dbReference type="SUPFAM" id="SSF55797">
    <property type="entry name" value="PR-1-like"/>
    <property type="match status" value="1"/>
</dbReference>
<dbReference type="OrthoDB" id="397260at2759"/>
<gene>
    <name evidence="4" type="ORF">Vbra_13799</name>
</gene>
<dbReference type="Gene3D" id="3.40.33.10">
    <property type="entry name" value="CAP"/>
    <property type="match status" value="1"/>
</dbReference>
<feature type="chain" id="PRO_5005188281" description="SCP domain-containing protein" evidence="2">
    <location>
        <begin position="26"/>
        <end position="384"/>
    </location>
</feature>
<organism evidence="4 5">
    <name type="scientific">Vitrella brassicaformis (strain CCMP3155)</name>
    <dbReference type="NCBI Taxonomy" id="1169540"/>
    <lineage>
        <taxon>Eukaryota</taxon>
        <taxon>Sar</taxon>
        <taxon>Alveolata</taxon>
        <taxon>Colpodellida</taxon>
        <taxon>Vitrellaceae</taxon>
        <taxon>Vitrella</taxon>
    </lineage>
</organism>
<accession>A0A0G4EWZ3</accession>